<sequence length="152" mass="17292">MSNSYSVVFKPSTWREFKAMPSKALGFRLTLETSLKNVEIGDVLICYLAERMTWCGVLKVSSKPYKSPEHIYAKKHGLPVIVEVEPICILDEEAEVPVKTKELWDSLERFRNADHRVNGWAVNVGLIRSLRKLSNKDAQVLQSFLLGASERL</sequence>
<organism evidence="1 2">
    <name type="scientific">Stenotrophomonas maltophilia (strain K279a)</name>
    <dbReference type="NCBI Taxonomy" id="522373"/>
    <lineage>
        <taxon>Bacteria</taxon>
        <taxon>Pseudomonadati</taxon>
        <taxon>Pseudomonadota</taxon>
        <taxon>Gammaproteobacteria</taxon>
        <taxon>Lysobacterales</taxon>
        <taxon>Lysobacteraceae</taxon>
        <taxon>Stenotrophomonas</taxon>
        <taxon>Stenotrophomonas maltophilia group</taxon>
    </lineage>
</organism>
<evidence type="ECO:0008006" key="3">
    <source>
        <dbReference type="Google" id="ProtNLM"/>
    </source>
</evidence>
<evidence type="ECO:0000313" key="1">
    <source>
        <dbReference type="EMBL" id="CAQ45373.1"/>
    </source>
</evidence>
<reference evidence="1 2" key="1">
    <citation type="journal article" date="2008" name="Genome Biol.">
        <title>The complete genome, comparative and functional analysis of Stenotrophomonas maltophilia reveals an organism heavily shielded by drug resistance determinants.</title>
        <authorList>
            <person name="Crossman L.C."/>
            <person name="Gould V.C."/>
            <person name="Dow J.M."/>
            <person name="Vernikos G.S."/>
            <person name="Okazaki A."/>
            <person name="Sebaihia M."/>
            <person name="Saunders D."/>
            <person name="Arrowsmith C."/>
            <person name="Carver T."/>
            <person name="Peters N."/>
            <person name="Adlem E."/>
            <person name="Kerhornou A."/>
            <person name="Lord A."/>
            <person name="Murphy L."/>
            <person name="Seeger K."/>
            <person name="Squares R."/>
            <person name="Rutter S."/>
            <person name="Quail M.A."/>
            <person name="Rajandream M.A."/>
            <person name="Harris D."/>
            <person name="Churcher C."/>
            <person name="Bentley S.D."/>
            <person name="Parkhill J."/>
            <person name="Thomson N.R."/>
            <person name="Avison M.B."/>
        </authorList>
    </citation>
    <scope>NUCLEOTIDE SEQUENCE [LARGE SCALE GENOMIC DNA]</scope>
    <source>
        <strain evidence="1 2">K279a</strain>
    </source>
</reference>
<dbReference type="EnsemblBacteria" id="CAQ45373">
    <property type="protein sequence ID" value="CAQ45373"/>
    <property type="gene ID" value="Smlt1849A"/>
</dbReference>
<dbReference type="EMBL" id="AM743169">
    <property type="protein sequence ID" value="CAQ45373.1"/>
    <property type="molecule type" value="Genomic_DNA"/>
</dbReference>
<protein>
    <recommendedName>
        <fullName evidence="3">EVE domain-containing protein</fullName>
    </recommendedName>
</protein>
<name>B2FM05_STRMK</name>
<dbReference type="Proteomes" id="UP000008840">
    <property type="component" value="Chromosome"/>
</dbReference>
<dbReference type="RefSeq" id="WP_012479806.1">
    <property type="nucleotide sequence ID" value="NC_010943.1"/>
</dbReference>
<accession>B2FM05</accession>
<dbReference type="Gene3D" id="3.10.590.10">
    <property type="entry name" value="ph1033 like domains"/>
    <property type="match status" value="1"/>
</dbReference>
<dbReference type="KEGG" id="sml:Smlt1849A"/>
<dbReference type="HOGENOM" id="CLU_1721345_0_0_6"/>
<gene>
    <name evidence="1" type="ORF">Smlt1849A</name>
</gene>
<evidence type="ECO:0000313" key="2">
    <source>
        <dbReference type="Proteomes" id="UP000008840"/>
    </source>
</evidence>
<proteinExistence type="predicted"/>
<dbReference type="AlphaFoldDB" id="B2FM05"/>
<keyword evidence="2" id="KW-1185">Reference proteome</keyword>